<dbReference type="EMBL" id="JAYWIO010000007">
    <property type="protein sequence ID" value="KAK7253148.1"/>
    <property type="molecule type" value="Genomic_DNA"/>
</dbReference>
<gene>
    <name evidence="1" type="ORF">RIF29_37618</name>
</gene>
<dbReference type="SUPFAM" id="SSF52047">
    <property type="entry name" value="RNI-like"/>
    <property type="match status" value="2"/>
</dbReference>
<dbReference type="GO" id="GO:0031146">
    <property type="term" value="P:SCF-dependent proteasomal ubiquitin-dependent protein catabolic process"/>
    <property type="evidence" value="ECO:0007669"/>
    <property type="project" value="TreeGrafter"/>
</dbReference>
<dbReference type="InterPro" id="IPR006553">
    <property type="entry name" value="Leu-rich_rpt_Cys-con_subtyp"/>
</dbReference>
<keyword evidence="2" id="KW-1185">Reference proteome</keyword>
<dbReference type="SMART" id="SM00367">
    <property type="entry name" value="LRR_CC"/>
    <property type="match status" value="9"/>
</dbReference>
<dbReference type="AlphaFoldDB" id="A0AAN9HWF0"/>
<proteinExistence type="predicted"/>
<protein>
    <submittedName>
        <fullName evidence="1">Uncharacterized protein</fullName>
    </submittedName>
</protein>
<evidence type="ECO:0000313" key="1">
    <source>
        <dbReference type="EMBL" id="KAK7253148.1"/>
    </source>
</evidence>
<sequence>MLLVTEYFELLVMDACCGDAGIDSESGNQTCPKCITTKDKSKSITIYVACECDRYRTTKLPLSLPCSAVQCRDLSIIAIRSSSIPEEKETMSRRDIPEDCWEAVLRRVVVSEDKDEDEDEDEVNVVFEPLSLVSKQFLSLTNRLRSSLPIRTTSTDTKIILPPLLSRFPNLTSLDLSIHHSRSSSALRRRDSHALLSYIFHHCSALPLIYLNISGHQKLPFDQPIPKMQTLKSLICSHFGPLPDSDLAHIPRCFPMLQELDFSNPTVPGLSADALCSLALGLPMLNKVDLSCNPCITDSSLIYLFKHCHLLQHVTILGFSSLTPLGIASAIFERPRLTSLSFSPCPLKQQPPLLPLLHSMLSLKSLACIHFSHVSVPDQFLSSIADQGLPLTKLSLAACYSYTYDGIFCLLSKCQLIQHLNLTGARFLQDNHVTQLSMFLTHLVFINLTFCKQLTNLSFVTLATKCPSLTHINMGFTSIGEEGNEKKEDRCSMDCVAKNSQVKSLYLGSNPMLTDQTIKMFASICPNLELLDLNNIHLRTACSRDLSKGVVEVLKTCPKMRHLILAHHSDLKLFGMNFQVPRLEVLDLSGSGIDDSSLLIIARRSCGLLRLNLTNCSNITTKGVRRAIKKCRILREINLLSCHNVAAGVIAWMVYARPSLRRIVAPRHFRLSEIQKEDERFKIVEFLYMSLPRQQPPW</sequence>
<dbReference type="PANTHER" id="PTHR13318:SF106">
    <property type="entry name" value="F-BOX_LRR-REPEAT PROTEIN 2"/>
    <property type="match status" value="1"/>
</dbReference>
<dbReference type="Gene3D" id="3.80.10.10">
    <property type="entry name" value="Ribonuclease Inhibitor"/>
    <property type="match status" value="3"/>
</dbReference>
<accession>A0AAN9HWF0</accession>
<reference evidence="1 2" key="1">
    <citation type="submission" date="2024-01" db="EMBL/GenBank/DDBJ databases">
        <title>The genomes of 5 underutilized Papilionoideae crops provide insights into root nodulation and disease resistanc.</title>
        <authorList>
            <person name="Yuan L."/>
        </authorList>
    </citation>
    <scope>NUCLEOTIDE SEQUENCE [LARGE SCALE GENOMIC DNA]</scope>
    <source>
        <strain evidence="1">ZHUSHIDOU_FW_LH</strain>
        <tissue evidence="1">Leaf</tissue>
    </source>
</reference>
<dbReference type="Proteomes" id="UP001372338">
    <property type="component" value="Unassembled WGS sequence"/>
</dbReference>
<dbReference type="InterPro" id="IPR032675">
    <property type="entry name" value="LRR_dom_sf"/>
</dbReference>
<dbReference type="GO" id="GO:0019005">
    <property type="term" value="C:SCF ubiquitin ligase complex"/>
    <property type="evidence" value="ECO:0007669"/>
    <property type="project" value="TreeGrafter"/>
</dbReference>
<comment type="caution">
    <text evidence="1">The sequence shown here is derived from an EMBL/GenBank/DDBJ whole genome shotgun (WGS) entry which is preliminary data.</text>
</comment>
<evidence type="ECO:0000313" key="2">
    <source>
        <dbReference type="Proteomes" id="UP001372338"/>
    </source>
</evidence>
<dbReference type="PANTHER" id="PTHR13318">
    <property type="entry name" value="PARTNER OF PAIRED, ISOFORM B-RELATED"/>
    <property type="match status" value="1"/>
</dbReference>
<name>A0AAN9HWF0_CROPI</name>
<organism evidence="1 2">
    <name type="scientific">Crotalaria pallida</name>
    <name type="common">Smooth rattlebox</name>
    <name type="synonym">Crotalaria striata</name>
    <dbReference type="NCBI Taxonomy" id="3830"/>
    <lineage>
        <taxon>Eukaryota</taxon>
        <taxon>Viridiplantae</taxon>
        <taxon>Streptophyta</taxon>
        <taxon>Embryophyta</taxon>
        <taxon>Tracheophyta</taxon>
        <taxon>Spermatophyta</taxon>
        <taxon>Magnoliopsida</taxon>
        <taxon>eudicotyledons</taxon>
        <taxon>Gunneridae</taxon>
        <taxon>Pentapetalae</taxon>
        <taxon>rosids</taxon>
        <taxon>fabids</taxon>
        <taxon>Fabales</taxon>
        <taxon>Fabaceae</taxon>
        <taxon>Papilionoideae</taxon>
        <taxon>50 kb inversion clade</taxon>
        <taxon>genistoids sensu lato</taxon>
        <taxon>core genistoids</taxon>
        <taxon>Crotalarieae</taxon>
        <taxon>Crotalaria</taxon>
    </lineage>
</organism>